<dbReference type="GO" id="GO:0061630">
    <property type="term" value="F:ubiquitin protein ligase activity"/>
    <property type="evidence" value="ECO:0007669"/>
    <property type="project" value="UniProtKB-EC"/>
</dbReference>
<dbReference type="PROSITE" id="PS00518">
    <property type="entry name" value="ZF_RING_1"/>
    <property type="match status" value="1"/>
</dbReference>
<evidence type="ECO:0000256" key="6">
    <source>
        <dbReference type="ARBA" id="ARBA00022723"/>
    </source>
</evidence>
<name>A0AAV7EVS8_ARIFI</name>
<reference evidence="18 19" key="1">
    <citation type="submission" date="2021-07" db="EMBL/GenBank/DDBJ databases">
        <title>The Aristolochia fimbriata genome: insights into angiosperm evolution, floral development and chemical biosynthesis.</title>
        <authorList>
            <person name="Jiao Y."/>
        </authorList>
    </citation>
    <scope>NUCLEOTIDE SEQUENCE [LARGE SCALE GENOMIC DNA]</scope>
    <source>
        <strain evidence="18">IBCAS-2021</strain>
        <tissue evidence="18">Leaf</tissue>
    </source>
</reference>
<evidence type="ECO:0000256" key="2">
    <source>
        <dbReference type="ARBA" id="ARBA00004123"/>
    </source>
</evidence>
<evidence type="ECO:0000256" key="16">
    <source>
        <dbReference type="SAM" id="MobiDB-lite"/>
    </source>
</evidence>
<evidence type="ECO:0000259" key="17">
    <source>
        <dbReference type="PROSITE" id="PS50089"/>
    </source>
</evidence>
<evidence type="ECO:0000256" key="15">
    <source>
        <dbReference type="SAM" id="Coils"/>
    </source>
</evidence>
<evidence type="ECO:0000256" key="1">
    <source>
        <dbReference type="ARBA" id="ARBA00000900"/>
    </source>
</evidence>
<dbReference type="InterPro" id="IPR018957">
    <property type="entry name" value="Znf_C3HC4_RING-type"/>
</dbReference>
<dbReference type="PANTHER" id="PTHR23163:SF0">
    <property type="entry name" value="E3 UBIQUITIN-PROTEIN LIGASE BRE1"/>
    <property type="match status" value="1"/>
</dbReference>
<comment type="subcellular location">
    <subcellularLocation>
        <location evidence="2 14">Nucleus</location>
    </subcellularLocation>
</comment>
<evidence type="ECO:0000256" key="7">
    <source>
        <dbReference type="ARBA" id="ARBA00022771"/>
    </source>
</evidence>
<dbReference type="PROSITE" id="PS50089">
    <property type="entry name" value="ZF_RING_2"/>
    <property type="match status" value="1"/>
</dbReference>
<dbReference type="GO" id="GO:0016567">
    <property type="term" value="P:protein ubiquitination"/>
    <property type="evidence" value="ECO:0007669"/>
    <property type="project" value="UniProtKB-UniRule"/>
</dbReference>
<dbReference type="InterPro" id="IPR013956">
    <property type="entry name" value="E3_ubiquit_lig_Bre1"/>
</dbReference>
<evidence type="ECO:0000256" key="12">
    <source>
        <dbReference type="ARBA" id="ARBA00023242"/>
    </source>
</evidence>
<accession>A0AAV7EVS8</accession>
<dbReference type="InterPro" id="IPR017907">
    <property type="entry name" value="Znf_RING_CS"/>
</dbReference>
<protein>
    <recommendedName>
        <fullName evidence="14">E3 ubiquitin protein ligase</fullName>
        <ecNumber evidence="14">2.3.2.27</ecNumber>
    </recommendedName>
</protein>
<organism evidence="18 19">
    <name type="scientific">Aristolochia fimbriata</name>
    <name type="common">White veined hardy Dutchman's pipe vine</name>
    <dbReference type="NCBI Taxonomy" id="158543"/>
    <lineage>
        <taxon>Eukaryota</taxon>
        <taxon>Viridiplantae</taxon>
        <taxon>Streptophyta</taxon>
        <taxon>Embryophyta</taxon>
        <taxon>Tracheophyta</taxon>
        <taxon>Spermatophyta</taxon>
        <taxon>Magnoliopsida</taxon>
        <taxon>Magnoliidae</taxon>
        <taxon>Piperales</taxon>
        <taxon>Aristolochiaceae</taxon>
        <taxon>Aristolochia</taxon>
    </lineage>
</organism>
<dbReference type="AlphaFoldDB" id="A0AAV7EVS8"/>
<keyword evidence="9 14" id="KW-0862">Zinc</keyword>
<dbReference type="Proteomes" id="UP000825729">
    <property type="component" value="Unassembled WGS sequence"/>
</dbReference>
<keyword evidence="11 14" id="KW-0175">Coiled coil</keyword>
<feature type="coiled-coil region" evidence="15">
    <location>
        <begin position="197"/>
        <end position="273"/>
    </location>
</feature>
<dbReference type="GO" id="GO:0005634">
    <property type="term" value="C:nucleus"/>
    <property type="evidence" value="ECO:0007669"/>
    <property type="project" value="UniProtKB-SubCell"/>
</dbReference>
<keyword evidence="19" id="KW-1185">Reference proteome</keyword>
<dbReference type="Gene3D" id="3.30.40.10">
    <property type="entry name" value="Zinc/RING finger domain, C3HC4 (zinc finger)"/>
    <property type="match status" value="1"/>
</dbReference>
<dbReference type="InterPro" id="IPR013083">
    <property type="entry name" value="Znf_RING/FYVE/PHD"/>
</dbReference>
<dbReference type="GO" id="GO:0033503">
    <property type="term" value="C:HULC complex"/>
    <property type="evidence" value="ECO:0007669"/>
    <property type="project" value="TreeGrafter"/>
</dbReference>
<feature type="coiled-coil region" evidence="15">
    <location>
        <begin position="588"/>
        <end position="706"/>
    </location>
</feature>
<evidence type="ECO:0000256" key="3">
    <source>
        <dbReference type="ARBA" id="ARBA00004906"/>
    </source>
</evidence>
<evidence type="ECO:0000313" key="18">
    <source>
        <dbReference type="EMBL" id="KAG9452990.1"/>
    </source>
</evidence>
<feature type="coiled-coil region" evidence="15">
    <location>
        <begin position="358"/>
        <end position="385"/>
    </location>
</feature>
<feature type="domain" description="RING-type" evidence="17">
    <location>
        <begin position="827"/>
        <end position="866"/>
    </location>
</feature>
<evidence type="ECO:0000256" key="4">
    <source>
        <dbReference type="ARBA" id="ARBA00005555"/>
    </source>
</evidence>
<keyword evidence="7 13" id="KW-0863">Zinc-finger</keyword>
<feature type="region of interest" description="Disordered" evidence="16">
    <location>
        <begin position="104"/>
        <end position="124"/>
    </location>
</feature>
<proteinExistence type="inferred from homology"/>
<dbReference type="SMART" id="SM00184">
    <property type="entry name" value="RING"/>
    <property type="match status" value="1"/>
</dbReference>
<evidence type="ECO:0000256" key="14">
    <source>
        <dbReference type="RuleBase" id="RU365038"/>
    </source>
</evidence>
<evidence type="ECO:0000256" key="8">
    <source>
        <dbReference type="ARBA" id="ARBA00022786"/>
    </source>
</evidence>
<dbReference type="InterPro" id="IPR001841">
    <property type="entry name" value="Znf_RING"/>
</dbReference>
<keyword evidence="8 14" id="KW-0833">Ubl conjugation pathway</keyword>
<dbReference type="PANTHER" id="PTHR23163">
    <property type="entry name" value="RING FINGER PROTEIN-RELATED"/>
    <property type="match status" value="1"/>
</dbReference>
<dbReference type="Pfam" id="PF00097">
    <property type="entry name" value="zf-C3HC4"/>
    <property type="match status" value="1"/>
</dbReference>
<comment type="pathway">
    <text evidence="3 14">Protein modification; protein ubiquitination.</text>
</comment>
<evidence type="ECO:0000256" key="13">
    <source>
        <dbReference type="PROSITE-ProRule" id="PRU00175"/>
    </source>
</evidence>
<evidence type="ECO:0000256" key="11">
    <source>
        <dbReference type="ARBA" id="ARBA00023054"/>
    </source>
</evidence>
<keyword evidence="12 14" id="KW-0539">Nucleus</keyword>
<keyword evidence="10 14" id="KW-0156">Chromatin regulator</keyword>
<dbReference type="EC" id="2.3.2.27" evidence="14"/>
<keyword evidence="6 14" id="KW-0479">Metal-binding</keyword>
<evidence type="ECO:0000256" key="10">
    <source>
        <dbReference type="ARBA" id="ARBA00022853"/>
    </source>
</evidence>
<keyword evidence="5 14" id="KW-0808">Transferase</keyword>
<evidence type="ECO:0000313" key="19">
    <source>
        <dbReference type="Proteomes" id="UP000825729"/>
    </source>
</evidence>
<feature type="region of interest" description="Disordered" evidence="16">
    <location>
        <begin position="142"/>
        <end position="163"/>
    </location>
</feature>
<comment type="catalytic activity">
    <reaction evidence="1 14">
        <text>S-ubiquitinyl-[E2 ubiquitin-conjugating enzyme]-L-cysteine + [acceptor protein]-L-lysine = [E2 ubiquitin-conjugating enzyme]-L-cysteine + N(6)-ubiquitinyl-[acceptor protein]-L-lysine.</text>
        <dbReference type="EC" id="2.3.2.27"/>
    </reaction>
</comment>
<dbReference type="EMBL" id="JAINDJ010000003">
    <property type="protein sequence ID" value="KAG9452990.1"/>
    <property type="molecule type" value="Genomic_DNA"/>
</dbReference>
<feature type="coiled-coil region" evidence="15">
    <location>
        <begin position="735"/>
        <end position="824"/>
    </location>
</feature>
<dbReference type="SUPFAM" id="SSF57850">
    <property type="entry name" value="RING/U-box"/>
    <property type="match status" value="1"/>
</dbReference>
<sequence>MGSTGEPDRKRRHFNSISPTAATAKKLPFLPVSEDKKLDTAVLQYQNQKLVQQLEAQKVEYFLLEDKFHLLKDKQQAYDETLKVVNKSWKKLVDDLDSVSFRTKGSVNGGRGVKHSEISDGPPSCSVEETFLSRLLETGATDSCSAGSSDEMQDDGTSPAGTTGVLQNLLTAINEMLRGTGGLSSRFLGVVPKDESMGQMEKTINDLEVEVKNLRVALSDLHLKHRSLGNEVQKHRDTNAKNKAQIKLLTEELESTIAELEESNRKLATLKTQKDAPRGSYFPMFNLGSKFVAADKARDKEKDLQDSETLLKELLNSTSSRLLELRNIHEQRIETLKKLASLRATFKDVKSISSSKTYALLKDQIQKSKNEVAHYRAALEKLQVEKDNFVWWEREANMKIELADISRKVFTDATHTKSELEKELRRKIDERSWIETKLQEASREPGRKEIIQDFKALVSLLPEKMGTMQNHLHKYKEAASEVHSLRAEVRSLAAVLNRKAIEVKTLLVNSEEEVAEIEKLKAVVYDLKESEKELKLILDMYRRESTETRDVTDARDSEYKAWARVQSLQSSLDEHQLELRVKAAIEAEAISQQRLAAAEAEIADLRQKMEASGREISKLSEVLKSKHEEGEAYLSEIETIGQAYEDMQNQNRQLLQQVTERDDYNIKLVLEGVRAKQMLDALYMEKQHLEREMQQASASLDLYNFKAIRIEEQLKMYSEQVGKLGEEGRQSSVAMENIKNKLLDVQRQTQQLKQTLEGSQPKVEKSRQDVVAQQIELENERFSRRRTEEELEALTRKASRLSVHTESSSLLDKLREEIREYRELLKCNVCHDRQKEVVITKCYHLFCGPCIQKTLENRHKKCPMCSANFGPNDVKNVYI</sequence>
<evidence type="ECO:0000256" key="5">
    <source>
        <dbReference type="ARBA" id="ARBA00022679"/>
    </source>
</evidence>
<dbReference type="GO" id="GO:0006325">
    <property type="term" value="P:chromatin organization"/>
    <property type="evidence" value="ECO:0007669"/>
    <property type="project" value="UniProtKB-KW"/>
</dbReference>
<evidence type="ECO:0000256" key="9">
    <source>
        <dbReference type="ARBA" id="ARBA00022833"/>
    </source>
</evidence>
<gene>
    <name evidence="18" type="ORF">H6P81_005894</name>
</gene>
<dbReference type="CDD" id="cd16499">
    <property type="entry name" value="RING-HC_Bre1-like"/>
    <property type="match status" value="1"/>
</dbReference>
<comment type="similarity">
    <text evidence="4 14">Belongs to the BRE1 family.</text>
</comment>
<comment type="caution">
    <text evidence="18">The sequence shown here is derived from an EMBL/GenBank/DDBJ whole genome shotgun (WGS) entry which is preliminary data.</text>
</comment>
<dbReference type="GO" id="GO:0008270">
    <property type="term" value="F:zinc ion binding"/>
    <property type="evidence" value="ECO:0007669"/>
    <property type="project" value="UniProtKB-KW"/>
</dbReference>